<dbReference type="Gene3D" id="3.40.390.10">
    <property type="entry name" value="Collagenase (Catalytic Domain)"/>
    <property type="match status" value="2"/>
</dbReference>
<evidence type="ECO:0000256" key="1">
    <source>
        <dbReference type="ARBA" id="ARBA00001947"/>
    </source>
</evidence>
<comment type="cofactor">
    <cofactor evidence="1">
        <name>Zn(2+)</name>
        <dbReference type="ChEBI" id="CHEBI:29105"/>
    </cofactor>
</comment>
<evidence type="ECO:0000256" key="4">
    <source>
        <dbReference type="ARBA" id="ARBA00022723"/>
    </source>
</evidence>
<dbReference type="Pfam" id="PF05649">
    <property type="entry name" value="Peptidase_M13_N"/>
    <property type="match status" value="2"/>
</dbReference>
<dbReference type="GO" id="GO:0016485">
    <property type="term" value="P:protein processing"/>
    <property type="evidence" value="ECO:0007669"/>
    <property type="project" value="TreeGrafter"/>
</dbReference>
<dbReference type="PANTHER" id="PTHR11733:SF167">
    <property type="entry name" value="FI17812P1-RELATED"/>
    <property type="match status" value="1"/>
</dbReference>
<keyword evidence="11" id="KW-1185">Reference proteome</keyword>
<evidence type="ECO:0000256" key="2">
    <source>
        <dbReference type="ARBA" id="ARBA00007357"/>
    </source>
</evidence>
<evidence type="ECO:0000256" key="7">
    <source>
        <dbReference type="ARBA" id="ARBA00023049"/>
    </source>
</evidence>
<evidence type="ECO:0000256" key="5">
    <source>
        <dbReference type="ARBA" id="ARBA00022801"/>
    </source>
</evidence>
<dbReference type="InterPro" id="IPR018497">
    <property type="entry name" value="Peptidase_M13_C"/>
</dbReference>
<dbReference type="GO" id="GO:0005886">
    <property type="term" value="C:plasma membrane"/>
    <property type="evidence" value="ECO:0007669"/>
    <property type="project" value="TreeGrafter"/>
</dbReference>
<feature type="domain" description="Peptidase M13 C-terminal" evidence="8">
    <location>
        <begin position="350"/>
        <end position="410"/>
    </location>
</feature>
<dbReference type="GO" id="GO:0046872">
    <property type="term" value="F:metal ion binding"/>
    <property type="evidence" value="ECO:0007669"/>
    <property type="project" value="UniProtKB-KW"/>
</dbReference>
<protein>
    <submittedName>
        <fullName evidence="10">Endothelin-converting enzyme 2</fullName>
    </submittedName>
</protein>
<evidence type="ECO:0000256" key="3">
    <source>
        <dbReference type="ARBA" id="ARBA00022670"/>
    </source>
</evidence>
<dbReference type="PRINTS" id="PR00786">
    <property type="entry name" value="NEPRILYSIN"/>
</dbReference>
<dbReference type="InterPro" id="IPR008753">
    <property type="entry name" value="Peptidase_M13_N"/>
</dbReference>
<dbReference type="Pfam" id="PF01431">
    <property type="entry name" value="Peptidase_M13"/>
    <property type="match status" value="1"/>
</dbReference>
<name>A0A1C7N159_9FUNG</name>
<dbReference type="PANTHER" id="PTHR11733">
    <property type="entry name" value="ZINC METALLOPROTEASE FAMILY M13 NEPRILYSIN-RELATED"/>
    <property type="match status" value="1"/>
</dbReference>
<dbReference type="EMBL" id="LUGH01000768">
    <property type="protein sequence ID" value="OBZ82875.1"/>
    <property type="molecule type" value="Genomic_DNA"/>
</dbReference>
<evidence type="ECO:0000313" key="10">
    <source>
        <dbReference type="EMBL" id="OBZ82875.1"/>
    </source>
</evidence>
<dbReference type="InterPro" id="IPR024079">
    <property type="entry name" value="MetalloPept_cat_dom_sf"/>
</dbReference>
<dbReference type="CDD" id="cd08662">
    <property type="entry name" value="M13"/>
    <property type="match status" value="1"/>
</dbReference>
<keyword evidence="6" id="KW-0862">Zinc</keyword>
<proteinExistence type="inferred from homology"/>
<dbReference type="Proteomes" id="UP000093000">
    <property type="component" value="Unassembled WGS sequence"/>
</dbReference>
<keyword evidence="4" id="KW-0479">Metal-binding</keyword>
<feature type="domain" description="Peptidase M13 N-terminal" evidence="9">
    <location>
        <begin position="46"/>
        <end position="88"/>
    </location>
</feature>
<gene>
    <name evidence="10" type="primary">ECE2_1</name>
    <name evidence="10" type="ORF">A0J61_09076</name>
</gene>
<dbReference type="AlphaFoldDB" id="A0A1C7N159"/>
<accession>A0A1C7N159</accession>
<dbReference type="SUPFAM" id="SSF55486">
    <property type="entry name" value="Metalloproteases ('zincins'), catalytic domain"/>
    <property type="match status" value="1"/>
</dbReference>
<dbReference type="InParanoid" id="A0A1C7N159"/>
<evidence type="ECO:0000256" key="6">
    <source>
        <dbReference type="ARBA" id="ARBA00022833"/>
    </source>
</evidence>
<sequence length="410" mass="46518">MTGNLLPNSLSAHSVQLLARADTCTTQVCKSTSKSILSDLNLNIDPCSDFYEYTCGRWSKANPIPDAEPAIRTFVVFRNKNVDDLTHMRLQKLLEIGLSPLKEKDAGSMVDSEQLQNPIELYNPMSITELHQKCPTINWIKFFRHLILDDTSLPEKIIVTAPRFMERLNDWIANSPTSADAITIQSIREFFIVKVTMSHINAVDKKTRESYRTMYSKIASGTAAPPSRSRTCINSTSRAFGQLLGRYFVIKIFGGEPQRKQVSDFMNNTKQSWSERLNTVDWLDSETKTRALEKVEKIAHKEAYSIMSPNVRSSESLGKYYAEISVDPSSYFNNQKSARLWNVKDKWKKYTPTFNEIVVPAGILQNPFCHSDLPQYLNCGDIGVVIGHEITHAFDNSGRLYDGDGHLNNW</sequence>
<dbReference type="InterPro" id="IPR000718">
    <property type="entry name" value="Peptidase_M13"/>
</dbReference>
<evidence type="ECO:0000259" key="8">
    <source>
        <dbReference type="Pfam" id="PF01431"/>
    </source>
</evidence>
<dbReference type="PROSITE" id="PS51885">
    <property type="entry name" value="NEPRILYSIN"/>
    <property type="match status" value="1"/>
</dbReference>
<evidence type="ECO:0000313" key="11">
    <source>
        <dbReference type="Proteomes" id="UP000093000"/>
    </source>
</evidence>
<evidence type="ECO:0000259" key="9">
    <source>
        <dbReference type="Pfam" id="PF05649"/>
    </source>
</evidence>
<dbReference type="OrthoDB" id="6475849at2759"/>
<dbReference type="STRING" id="101091.A0A1C7N159"/>
<keyword evidence="3" id="KW-0645">Protease</keyword>
<keyword evidence="7" id="KW-0482">Metalloprotease</keyword>
<dbReference type="GO" id="GO:0004222">
    <property type="term" value="F:metalloendopeptidase activity"/>
    <property type="evidence" value="ECO:0007669"/>
    <property type="project" value="InterPro"/>
</dbReference>
<comment type="similarity">
    <text evidence="2">Belongs to the peptidase M13 family.</text>
</comment>
<reference evidence="10 11" key="1">
    <citation type="submission" date="2016-03" db="EMBL/GenBank/DDBJ databases">
        <title>Choanephora cucurbitarum.</title>
        <authorList>
            <person name="Min B."/>
            <person name="Park H."/>
            <person name="Park J.-H."/>
            <person name="Shin H.-D."/>
            <person name="Choi I.-G."/>
        </authorList>
    </citation>
    <scope>NUCLEOTIDE SEQUENCE [LARGE SCALE GENOMIC DNA]</scope>
    <source>
        <strain evidence="10 11">KUS-F28377</strain>
    </source>
</reference>
<keyword evidence="5" id="KW-0378">Hydrolase</keyword>
<feature type="domain" description="Peptidase M13 N-terminal" evidence="9">
    <location>
        <begin position="106"/>
        <end position="304"/>
    </location>
</feature>
<organism evidence="10 11">
    <name type="scientific">Choanephora cucurbitarum</name>
    <dbReference type="NCBI Taxonomy" id="101091"/>
    <lineage>
        <taxon>Eukaryota</taxon>
        <taxon>Fungi</taxon>
        <taxon>Fungi incertae sedis</taxon>
        <taxon>Mucoromycota</taxon>
        <taxon>Mucoromycotina</taxon>
        <taxon>Mucoromycetes</taxon>
        <taxon>Mucorales</taxon>
        <taxon>Mucorineae</taxon>
        <taxon>Choanephoraceae</taxon>
        <taxon>Choanephoroideae</taxon>
        <taxon>Choanephora</taxon>
    </lineage>
</organism>
<comment type="caution">
    <text evidence="10">The sequence shown here is derived from an EMBL/GenBank/DDBJ whole genome shotgun (WGS) entry which is preliminary data.</text>
</comment>